<dbReference type="SUPFAM" id="SSF46785">
    <property type="entry name" value="Winged helix' DNA-binding domain"/>
    <property type="match status" value="1"/>
</dbReference>
<dbReference type="Pfam" id="PF00126">
    <property type="entry name" value="HTH_1"/>
    <property type="match status" value="1"/>
</dbReference>
<protein>
    <submittedName>
        <fullName evidence="3">Transcription activator of glutamate synthase operon</fullName>
    </submittedName>
</protein>
<dbReference type="PANTHER" id="PTHR30419">
    <property type="entry name" value="HTH-TYPE TRANSCRIPTIONAL REGULATOR YBHD"/>
    <property type="match status" value="1"/>
</dbReference>
<dbReference type="GO" id="GO:0003700">
    <property type="term" value="F:DNA-binding transcription factor activity"/>
    <property type="evidence" value="ECO:0007669"/>
    <property type="project" value="InterPro"/>
</dbReference>
<evidence type="ECO:0000259" key="1">
    <source>
        <dbReference type="PROSITE" id="PS50931"/>
    </source>
</evidence>
<proteinExistence type="predicted"/>
<dbReference type="STRING" id="1293.SH09_00750"/>
<dbReference type="OrthoDB" id="9803735at2"/>
<gene>
    <name evidence="3" type="primary">tfdR</name>
    <name evidence="3" type="ORF">NCTC12195_00562</name>
    <name evidence="2" type="ORF">SGA02_22270</name>
</gene>
<evidence type="ECO:0000313" key="4">
    <source>
        <dbReference type="Proteomes" id="UP000255277"/>
    </source>
</evidence>
<evidence type="ECO:0000313" key="5">
    <source>
        <dbReference type="Proteomes" id="UP000321057"/>
    </source>
</evidence>
<organism evidence="3 4">
    <name type="scientific">Staphylococcus gallinarum</name>
    <dbReference type="NCBI Taxonomy" id="1293"/>
    <lineage>
        <taxon>Bacteria</taxon>
        <taxon>Bacillati</taxon>
        <taxon>Bacillota</taxon>
        <taxon>Bacilli</taxon>
        <taxon>Bacillales</taxon>
        <taxon>Staphylococcaceae</taxon>
        <taxon>Staphylococcus</taxon>
    </lineage>
</organism>
<sequence>MYNLQIKTFLKVVDLGSFNKASIELYISASAVIKQINALEKNLGLTLLNRNAQGVTLTESGKIIYEASKNLINYADDALSKAKKIEEQNQQVINLGVSPMTPGDVLVKHWPTIKANRDHLQLNIVPFENSEDKINHILQNIGESIDIVIGFLDRALLNYFQCEGVELYQTPVRIGVPPQNKLFNQSGTLTVQDLNHQKIIMLEEGISDAFDVVRQQLQQLPDIQIEDTTIYNTHTFNDAVRKDCLVLTSDEWDNVHPLVQLQPLAWDCEFTFGVFYSDLLPAHVVDVIQQLQQVLTNKI</sequence>
<dbReference type="Gene3D" id="1.10.10.10">
    <property type="entry name" value="Winged helix-like DNA-binding domain superfamily/Winged helix DNA-binding domain"/>
    <property type="match status" value="1"/>
</dbReference>
<reference evidence="2 5" key="2">
    <citation type="submission" date="2019-07" db="EMBL/GenBank/DDBJ databases">
        <title>Whole genome shotgun sequence of Staphylococcus gallinarum NBRC 109767.</title>
        <authorList>
            <person name="Hosoyama A."/>
            <person name="Uohara A."/>
            <person name="Ohji S."/>
            <person name="Ichikawa N."/>
        </authorList>
    </citation>
    <scope>NUCLEOTIDE SEQUENCE [LARGE SCALE GENOMIC DNA]</scope>
    <source>
        <strain evidence="2 5">NBRC 109767</strain>
    </source>
</reference>
<dbReference type="InterPro" id="IPR036390">
    <property type="entry name" value="WH_DNA-bd_sf"/>
</dbReference>
<dbReference type="Proteomes" id="UP000255277">
    <property type="component" value="Unassembled WGS sequence"/>
</dbReference>
<dbReference type="InterPro" id="IPR050950">
    <property type="entry name" value="HTH-type_LysR_regulators"/>
</dbReference>
<dbReference type="InterPro" id="IPR036388">
    <property type="entry name" value="WH-like_DNA-bd_sf"/>
</dbReference>
<dbReference type="Proteomes" id="UP000321057">
    <property type="component" value="Unassembled WGS sequence"/>
</dbReference>
<dbReference type="EMBL" id="UHDK01000001">
    <property type="protein sequence ID" value="SUM31156.1"/>
    <property type="molecule type" value="Genomic_DNA"/>
</dbReference>
<keyword evidence="5" id="KW-1185">Reference proteome</keyword>
<accession>A0A0D0SJY6</accession>
<reference evidence="3 4" key="1">
    <citation type="submission" date="2018-06" db="EMBL/GenBank/DDBJ databases">
        <authorList>
            <consortium name="Pathogen Informatics"/>
            <person name="Doyle S."/>
        </authorList>
    </citation>
    <scope>NUCLEOTIDE SEQUENCE [LARGE SCALE GENOMIC DNA]</scope>
    <source>
        <strain evidence="3 4">NCTC12195</strain>
    </source>
</reference>
<name>A0A0D0SJY6_STAGA</name>
<dbReference type="PANTHER" id="PTHR30419:SF8">
    <property type="entry name" value="NITROGEN ASSIMILATION TRANSCRIPTIONAL ACTIVATOR-RELATED"/>
    <property type="match status" value="1"/>
</dbReference>
<evidence type="ECO:0000313" key="3">
    <source>
        <dbReference type="EMBL" id="SUM31156.1"/>
    </source>
</evidence>
<dbReference type="EMBL" id="BKAX01000006">
    <property type="protein sequence ID" value="GEQ06399.1"/>
    <property type="molecule type" value="Genomic_DNA"/>
</dbReference>
<dbReference type="RefSeq" id="WP_042737703.1">
    <property type="nucleotide sequence ID" value="NZ_BKAX01000006.1"/>
</dbReference>
<dbReference type="GO" id="GO:0005829">
    <property type="term" value="C:cytosol"/>
    <property type="evidence" value="ECO:0007669"/>
    <property type="project" value="TreeGrafter"/>
</dbReference>
<dbReference type="InterPro" id="IPR000847">
    <property type="entry name" value="LysR_HTH_N"/>
</dbReference>
<dbReference type="AlphaFoldDB" id="A0A0D0SJY6"/>
<feature type="domain" description="HTH lysR-type" evidence="1">
    <location>
        <begin position="1"/>
        <end position="58"/>
    </location>
</feature>
<dbReference type="PROSITE" id="PS50931">
    <property type="entry name" value="HTH_LYSR"/>
    <property type="match status" value="1"/>
</dbReference>
<evidence type="ECO:0000313" key="2">
    <source>
        <dbReference type="EMBL" id="GEQ06399.1"/>
    </source>
</evidence>